<keyword evidence="2" id="KW-0378">Hydrolase</keyword>
<accession>A0A418VY24</accession>
<comment type="caution">
    <text evidence="5">The sequence shown here is derived from an EMBL/GenBank/DDBJ whole genome shotgun (WGS) entry which is preliminary data.</text>
</comment>
<feature type="active site" description="Nucleophile" evidence="2">
    <location>
        <position position="98"/>
    </location>
</feature>
<comment type="caution">
    <text evidence="2">Lacks conserved residue(s) required for the propagation of feature annotation.</text>
</comment>
<keyword evidence="3" id="KW-0812">Transmembrane</keyword>
<evidence type="ECO:0000256" key="2">
    <source>
        <dbReference type="PROSITE-ProRule" id="PRU01161"/>
    </source>
</evidence>
<evidence type="ECO:0000313" key="6">
    <source>
        <dbReference type="Proteomes" id="UP000283458"/>
    </source>
</evidence>
<keyword evidence="3" id="KW-0472">Membrane</keyword>
<evidence type="ECO:0000259" key="4">
    <source>
        <dbReference type="PROSITE" id="PS51635"/>
    </source>
</evidence>
<evidence type="ECO:0000256" key="3">
    <source>
        <dbReference type="SAM" id="Phobius"/>
    </source>
</evidence>
<sequence length="621" mass="67154">MARTFRRPHRTPTDGADAMSQVAASDWDHWFPNQRDKPDPGVFEIGLVLAGAISGGAYSAGVIDSLVEALDRWEAEKAKGDPDIPNHTVVLRVIAGASAGGMVGAIAGVALKYDFPHVSPAAPYDDKAADKDRNPLYRAWVKGIDIAPLLGATDLRDGRVPSLLDCAVLSKIAGQAVDYRGPPPPKRSWLPDALPVLLAVTNLRGVPYRLHHRGAPGFGHDMLMHRDHMAFLLTGLGDTPAYSMPTPPSVGGYVTLSGVNDSAKPEWKGLVQAALATGAFPLALAPRPLERWIGDYDCRLPGGAERDKVANTMTPLTPSWPPNQPPLCKFLCVDGGVMDNEPFELARMTLAGAIGFNPRKGEEANRAVVMIDPFCEPDGFGPEDDSRPLTDVAKALFSAMKNQARFKPSELDLAMNDDVYSRFLIAPSRDGARGARAIASGALGSFLGFFSEAYRHHDYMLGRKNARNFLRHHFALPESNPLFTNTWSDTARTNFAVPDDPTHLPIIPLFDQDEDWKASPSWPAGALSFAEGDPLDRALVARIDAVYAEIQKGLRNDARATTGDWWAKLKARAGVETGIGWFAIAWNVPGGIRAKLLETARAQIAAAIADINTRTFPGEQA</sequence>
<evidence type="ECO:0000256" key="1">
    <source>
        <dbReference type="ARBA" id="ARBA00023098"/>
    </source>
</evidence>
<keyword evidence="6" id="KW-1185">Reference proteome</keyword>
<dbReference type="InterPro" id="IPR016035">
    <property type="entry name" value="Acyl_Trfase/lysoPLipase"/>
</dbReference>
<dbReference type="PROSITE" id="PS51635">
    <property type="entry name" value="PNPLA"/>
    <property type="match status" value="1"/>
</dbReference>
<feature type="short sequence motif" description="DGA/G" evidence="2">
    <location>
        <begin position="334"/>
        <end position="336"/>
    </location>
</feature>
<dbReference type="Proteomes" id="UP000283458">
    <property type="component" value="Unassembled WGS sequence"/>
</dbReference>
<gene>
    <name evidence="5" type="ORF">D3877_18500</name>
</gene>
<keyword evidence="2" id="KW-0442">Lipid degradation</keyword>
<name>A0A418VY24_9PROT</name>
<dbReference type="EMBL" id="QYUL01000002">
    <property type="protein sequence ID" value="RJF82062.1"/>
    <property type="molecule type" value="Genomic_DNA"/>
</dbReference>
<dbReference type="InterPro" id="IPR002641">
    <property type="entry name" value="PNPLA_dom"/>
</dbReference>
<reference evidence="5 6" key="1">
    <citation type="submission" date="2018-09" db="EMBL/GenBank/DDBJ databases">
        <authorList>
            <person name="Zhu H."/>
        </authorList>
    </citation>
    <scope>NUCLEOTIDE SEQUENCE [LARGE SCALE GENOMIC DNA]</scope>
    <source>
        <strain evidence="5 6">K2W22B-5</strain>
    </source>
</reference>
<feature type="short sequence motif" description="GXSXG" evidence="2">
    <location>
        <begin position="96"/>
        <end position="100"/>
    </location>
</feature>
<proteinExistence type="predicted"/>
<organism evidence="5 6">
    <name type="scientific">Azospirillum cavernae</name>
    <dbReference type="NCBI Taxonomy" id="2320860"/>
    <lineage>
        <taxon>Bacteria</taxon>
        <taxon>Pseudomonadati</taxon>
        <taxon>Pseudomonadota</taxon>
        <taxon>Alphaproteobacteria</taxon>
        <taxon>Rhodospirillales</taxon>
        <taxon>Azospirillaceae</taxon>
        <taxon>Azospirillum</taxon>
    </lineage>
</organism>
<dbReference type="GO" id="GO:0016787">
    <property type="term" value="F:hydrolase activity"/>
    <property type="evidence" value="ECO:0007669"/>
    <property type="project" value="UniProtKB-UniRule"/>
</dbReference>
<keyword evidence="3" id="KW-1133">Transmembrane helix</keyword>
<feature type="domain" description="PNPLA" evidence="4">
    <location>
        <begin position="47"/>
        <end position="347"/>
    </location>
</feature>
<keyword evidence="1 2" id="KW-0443">Lipid metabolism</keyword>
<feature type="active site" description="Proton acceptor" evidence="2">
    <location>
        <position position="334"/>
    </location>
</feature>
<protein>
    <submittedName>
        <fullName evidence="5">Patatin</fullName>
    </submittedName>
</protein>
<evidence type="ECO:0000313" key="5">
    <source>
        <dbReference type="EMBL" id="RJF82062.1"/>
    </source>
</evidence>
<feature type="transmembrane region" description="Helical" evidence="3">
    <location>
        <begin position="89"/>
        <end position="111"/>
    </location>
</feature>
<dbReference type="SUPFAM" id="SSF52151">
    <property type="entry name" value="FabD/lysophospholipase-like"/>
    <property type="match status" value="1"/>
</dbReference>
<dbReference type="GO" id="GO:0016042">
    <property type="term" value="P:lipid catabolic process"/>
    <property type="evidence" value="ECO:0007669"/>
    <property type="project" value="UniProtKB-UniRule"/>
</dbReference>
<dbReference type="AlphaFoldDB" id="A0A418VY24"/>